<dbReference type="PANTHER" id="PTHR43095:SF5">
    <property type="entry name" value="XYLULOSE KINASE"/>
    <property type="match status" value="1"/>
</dbReference>
<dbReference type="SUPFAM" id="SSF53067">
    <property type="entry name" value="Actin-like ATPase domain"/>
    <property type="match status" value="2"/>
</dbReference>
<keyword evidence="7" id="KW-1185">Reference proteome</keyword>
<dbReference type="InterPro" id="IPR018485">
    <property type="entry name" value="FGGY_C"/>
</dbReference>
<accession>A0A7X9RS76</accession>
<evidence type="ECO:0000256" key="3">
    <source>
        <dbReference type="ARBA" id="ARBA00022777"/>
    </source>
</evidence>
<evidence type="ECO:0000256" key="2">
    <source>
        <dbReference type="ARBA" id="ARBA00022679"/>
    </source>
</evidence>
<dbReference type="Proteomes" id="UP000576082">
    <property type="component" value="Unassembled WGS sequence"/>
</dbReference>
<dbReference type="InterPro" id="IPR043129">
    <property type="entry name" value="ATPase_NBD"/>
</dbReference>
<feature type="domain" description="Carbohydrate kinase FGGY C-terminal" evidence="5">
    <location>
        <begin position="305"/>
        <end position="449"/>
    </location>
</feature>
<dbReference type="RefSeq" id="WP_169654852.1">
    <property type="nucleotide sequence ID" value="NZ_JABANE010000005.1"/>
</dbReference>
<sequence>MILSIDAGTQSIRASLIDEKGNIFALKKTPIIPYHSPQPGWAEQDPDYYWENTCTTVKILLSENNIKVDGVVITTQRGTVINVDEDGKPLRPAIIWLDQRKAQLENFPSPFLKFAMKGLGIYDIVEHVILEAESNWIRQNQPDLWKNTYKYLFLSGYFHYKLTGLYKESTGNMVGFVPFDHKTHQWAKPTDQKHRLFSIEMEKLPELVNPSELIGKITKDASLQTGIPEGTPLFAGASDKACEMLGAGIDTPNIGCLSFGTTATISTNIPSYKEVIPFFPSYSSAIKNTNNTEIMIYRGFWMVSWFKKEFGHQEVLQAEEMNIAPESLFEEMIKEIPAGSMGLTLQPFWSPSIKNPGREAKGSIIGFGDVHTKAHIYKAILEGISYALKKGAQQTERKTGYKITELRVSGGGSQSDVAMQLTANIFNLPTHRPHTFETSSLGAAMLGYIGLGRYSLKSAIQEMTRFEKTFYPQEKEVEIYQKLYKEVYLKIYPQLQPLYKKIQSITGYPKK</sequence>
<comment type="caution">
    <text evidence="6">The sequence shown here is derived from an EMBL/GenBank/DDBJ whole genome shotgun (WGS) entry which is preliminary data.</text>
</comment>
<dbReference type="AlphaFoldDB" id="A0A7X9RS76"/>
<evidence type="ECO:0000259" key="4">
    <source>
        <dbReference type="Pfam" id="PF00370"/>
    </source>
</evidence>
<dbReference type="Gene3D" id="3.30.420.40">
    <property type="match status" value="2"/>
</dbReference>
<comment type="similarity">
    <text evidence="1">Belongs to the FGGY kinase family.</text>
</comment>
<dbReference type="GO" id="GO:0005975">
    <property type="term" value="P:carbohydrate metabolic process"/>
    <property type="evidence" value="ECO:0007669"/>
    <property type="project" value="InterPro"/>
</dbReference>
<evidence type="ECO:0000313" key="6">
    <source>
        <dbReference type="EMBL" id="NME66915.1"/>
    </source>
</evidence>
<dbReference type="PANTHER" id="PTHR43095">
    <property type="entry name" value="SUGAR KINASE"/>
    <property type="match status" value="1"/>
</dbReference>
<dbReference type="PIRSF" id="PIRSF000538">
    <property type="entry name" value="GlpK"/>
    <property type="match status" value="1"/>
</dbReference>
<evidence type="ECO:0000256" key="1">
    <source>
        <dbReference type="ARBA" id="ARBA00009156"/>
    </source>
</evidence>
<dbReference type="InterPro" id="IPR018484">
    <property type="entry name" value="FGGY_N"/>
</dbReference>
<gene>
    <name evidence="6" type="ORF">HHU12_02955</name>
</gene>
<name>A0A7X9RS76_9BACT</name>
<dbReference type="Pfam" id="PF02782">
    <property type="entry name" value="FGGY_C"/>
    <property type="match status" value="1"/>
</dbReference>
<proteinExistence type="inferred from homology"/>
<dbReference type="InterPro" id="IPR000577">
    <property type="entry name" value="Carb_kinase_FGGY"/>
</dbReference>
<keyword evidence="2" id="KW-0808">Transferase</keyword>
<keyword evidence="3 6" id="KW-0418">Kinase</keyword>
<dbReference type="GO" id="GO:0016301">
    <property type="term" value="F:kinase activity"/>
    <property type="evidence" value="ECO:0007669"/>
    <property type="project" value="UniProtKB-KW"/>
</dbReference>
<evidence type="ECO:0000259" key="5">
    <source>
        <dbReference type="Pfam" id="PF02782"/>
    </source>
</evidence>
<dbReference type="EMBL" id="JABANE010000005">
    <property type="protein sequence ID" value="NME66915.1"/>
    <property type="molecule type" value="Genomic_DNA"/>
</dbReference>
<organism evidence="6 7">
    <name type="scientific">Flammeovirga aprica JL-4</name>
    <dbReference type="NCBI Taxonomy" id="694437"/>
    <lineage>
        <taxon>Bacteria</taxon>
        <taxon>Pseudomonadati</taxon>
        <taxon>Bacteroidota</taxon>
        <taxon>Cytophagia</taxon>
        <taxon>Cytophagales</taxon>
        <taxon>Flammeovirgaceae</taxon>
        <taxon>Flammeovirga</taxon>
    </lineage>
</organism>
<reference evidence="6 7" key="1">
    <citation type="submission" date="2020-04" db="EMBL/GenBank/DDBJ databases">
        <title>Flammeovirga sp. SR4, a novel species isolated from seawater.</title>
        <authorList>
            <person name="Wang X."/>
        </authorList>
    </citation>
    <scope>NUCLEOTIDE SEQUENCE [LARGE SCALE GENOMIC DNA]</scope>
    <source>
        <strain evidence="6 7">ATCC 23126</strain>
    </source>
</reference>
<protein>
    <submittedName>
        <fullName evidence="6">Carbohydrate kinase</fullName>
    </submittedName>
</protein>
<dbReference type="InterPro" id="IPR050406">
    <property type="entry name" value="FGGY_Carb_Kinase"/>
</dbReference>
<dbReference type="CDD" id="cd07779">
    <property type="entry name" value="ASKHA_NBD_FGGY_YgcE-like"/>
    <property type="match status" value="1"/>
</dbReference>
<feature type="domain" description="Carbohydrate kinase FGGY N-terminal" evidence="4">
    <location>
        <begin position="1"/>
        <end position="246"/>
    </location>
</feature>
<evidence type="ECO:0000313" key="7">
    <source>
        <dbReference type="Proteomes" id="UP000576082"/>
    </source>
</evidence>
<dbReference type="Pfam" id="PF00370">
    <property type="entry name" value="FGGY_N"/>
    <property type="match status" value="1"/>
</dbReference>